<sequence>MNKEETLNQLKEIIKPYTNNQLAIENFTAETDFITDLNINSANLVDIILDVEDAFKIHIDNESMEKMIDVKSTLEIIETKLANR</sequence>
<protein>
    <submittedName>
        <fullName evidence="1">Acyl carrier protein</fullName>
    </submittedName>
</protein>
<evidence type="ECO:0000313" key="1">
    <source>
        <dbReference type="EMBL" id="SDX82828.1"/>
    </source>
</evidence>
<dbReference type="RefSeq" id="WP_091434588.1">
    <property type="nucleotide sequence ID" value="NZ_FNMV01000016.1"/>
</dbReference>
<dbReference type="SUPFAM" id="SSF47336">
    <property type="entry name" value="ACP-like"/>
    <property type="match status" value="1"/>
</dbReference>
<proteinExistence type="predicted"/>
<dbReference type="Proteomes" id="UP000198569">
    <property type="component" value="Unassembled WGS sequence"/>
</dbReference>
<dbReference type="Gene3D" id="1.10.1200.10">
    <property type="entry name" value="ACP-like"/>
    <property type="match status" value="1"/>
</dbReference>
<evidence type="ECO:0000313" key="2">
    <source>
        <dbReference type="Proteomes" id="UP000198569"/>
    </source>
</evidence>
<name>A0A1H3EXM1_9FLAO</name>
<dbReference type="EMBL" id="FNMV01000016">
    <property type="protein sequence ID" value="SDX82828.1"/>
    <property type="molecule type" value="Genomic_DNA"/>
</dbReference>
<keyword evidence="2" id="KW-1185">Reference proteome</keyword>
<dbReference type="STRING" id="229203.SAMN05444338_11620"/>
<dbReference type="OrthoDB" id="771003at2"/>
<accession>A0A1H3EXM1</accession>
<dbReference type="AlphaFoldDB" id="A0A1H3EXM1"/>
<gene>
    <name evidence="1" type="ORF">SAMN05444338_11620</name>
</gene>
<dbReference type="InterPro" id="IPR036736">
    <property type="entry name" value="ACP-like_sf"/>
</dbReference>
<organism evidence="1 2">
    <name type="scientific">Flavobacterium degerlachei</name>
    <dbReference type="NCBI Taxonomy" id="229203"/>
    <lineage>
        <taxon>Bacteria</taxon>
        <taxon>Pseudomonadati</taxon>
        <taxon>Bacteroidota</taxon>
        <taxon>Flavobacteriia</taxon>
        <taxon>Flavobacteriales</taxon>
        <taxon>Flavobacteriaceae</taxon>
        <taxon>Flavobacterium</taxon>
    </lineage>
</organism>
<reference evidence="2" key="1">
    <citation type="submission" date="2016-10" db="EMBL/GenBank/DDBJ databases">
        <authorList>
            <person name="Varghese N."/>
            <person name="Submissions S."/>
        </authorList>
    </citation>
    <scope>NUCLEOTIDE SEQUENCE [LARGE SCALE GENOMIC DNA]</scope>
    <source>
        <strain evidence="2">DSM 15718</strain>
    </source>
</reference>